<dbReference type="EMBL" id="BDRX01000019">
    <property type="protein sequence ID" value="GBF90709.1"/>
    <property type="molecule type" value="Genomic_DNA"/>
</dbReference>
<dbReference type="AlphaFoldDB" id="A0A2V0NTR8"/>
<dbReference type="Pfam" id="PF00106">
    <property type="entry name" value="adh_short"/>
    <property type="match status" value="1"/>
</dbReference>
<dbReference type="InParanoid" id="A0A2V0NTR8"/>
<dbReference type="Gene3D" id="3.40.50.720">
    <property type="entry name" value="NAD(P)-binding Rossmann-like Domain"/>
    <property type="match status" value="1"/>
</dbReference>
<evidence type="ECO:0000256" key="2">
    <source>
        <dbReference type="ARBA" id="ARBA00023002"/>
    </source>
</evidence>
<organism evidence="4 5">
    <name type="scientific">Raphidocelis subcapitata</name>
    <dbReference type="NCBI Taxonomy" id="307507"/>
    <lineage>
        <taxon>Eukaryota</taxon>
        <taxon>Viridiplantae</taxon>
        <taxon>Chlorophyta</taxon>
        <taxon>core chlorophytes</taxon>
        <taxon>Chlorophyceae</taxon>
        <taxon>CS clade</taxon>
        <taxon>Sphaeropleales</taxon>
        <taxon>Selenastraceae</taxon>
        <taxon>Raphidocelis</taxon>
    </lineage>
</organism>
<feature type="compositionally biased region" description="Low complexity" evidence="3">
    <location>
        <begin position="198"/>
        <end position="221"/>
    </location>
</feature>
<dbReference type="Proteomes" id="UP000247498">
    <property type="component" value="Unassembled WGS sequence"/>
</dbReference>
<gene>
    <name evidence="4" type="ORF">Rsub_03010</name>
</gene>
<dbReference type="PANTHER" id="PTHR24320">
    <property type="entry name" value="RETINOL DEHYDROGENASE"/>
    <property type="match status" value="1"/>
</dbReference>
<dbReference type="PRINTS" id="PR00081">
    <property type="entry name" value="GDHRDH"/>
</dbReference>
<dbReference type="STRING" id="307507.A0A2V0NTR8"/>
<evidence type="ECO:0000256" key="3">
    <source>
        <dbReference type="SAM" id="MobiDB-lite"/>
    </source>
</evidence>
<accession>A0A2V0NTR8</accession>
<protein>
    <recommendedName>
        <fullName evidence="6">WW domain-containing oxidoreductase</fullName>
    </recommendedName>
</protein>
<evidence type="ECO:0000313" key="5">
    <source>
        <dbReference type="Proteomes" id="UP000247498"/>
    </source>
</evidence>
<keyword evidence="2" id="KW-0560">Oxidoreductase</keyword>
<evidence type="ECO:0000313" key="4">
    <source>
        <dbReference type="EMBL" id="GBF90709.1"/>
    </source>
</evidence>
<comment type="caution">
    <text evidence="4">The sequence shown here is derived from an EMBL/GenBank/DDBJ whole genome shotgun (WGS) entry which is preliminary data.</text>
</comment>
<dbReference type="InterPro" id="IPR002347">
    <property type="entry name" value="SDR_fam"/>
</dbReference>
<comment type="similarity">
    <text evidence="1">Belongs to the short-chain dehydrogenases/reductases (SDR) family.</text>
</comment>
<sequence>MELPGALHVGTAVAVGAFESLGNLWENAVGLVGGTRPRRAVESLEGHVAIVTGGNRGIGFSTARKLAERGATVVLACRDKQQGAAAAEALSRVEPLPGCARPRVECRHLDLGSLSSVRAFARDWNRSGRPVHLLICNAGIMSPPTKVVTGDGHEAQLQVNFLSHFVLSHELLAAQRQRRAGARRGARAGRRHERRPRWQGQQQPQQQPQPQEPGARGPAAPDGTRVVFLSSLTHHAGPAQWHDRLSQSSYSPFTSYALSKLCNTMAAFELQRRIDRNAPAHGAADLAVAVHPGIVHTDLATGFFRQTGAAALPWAAAAARGALERAFPLVLRSPDASAEDLVAVATAPAGQIAGRYFANGRAARAAPFARDAARCADLWDWAVGLAGLDVHESLS</sequence>
<feature type="region of interest" description="Disordered" evidence="3">
    <location>
        <begin position="177"/>
        <end position="223"/>
    </location>
</feature>
<dbReference type="PANTHER" id="PTHR24320:SF286">
    <property type="entry name" value="NAD(P)-BINDING ROSSMANN-FOLD SUPERFAMILY PROTEIN"/>
    <property type="match status" value="1"/>
</dbReference>
<name>A0A2V0NTR8_9CHLO</name>
<keyword evidence="5" id="KW-1185">Reference proteome</keyword>
<dbReference type="OrthoDB" id="191139at2759"/>
<evidence type="ECO:0008006" key="6">
    <source>
        <dbReference type="Google" id="ProtNLM"/>
    </source>
</evidence>
<dbReference type="InterPro" id="IPR036291">
    <property type="entry name" value="NAD(P)-bd_dom_sf"/>
</dbReference>
<feature type="compositionally biased region" description="Basic residues" evidence="3">
    <location>
        <begin position="177"/>
        <end position="197"/>
    </location>
</feature>
<reference evidence="4 5" key="1">
    <citation type="journal article" date="2018" name="Sci. Rep.">
        <title>Raphidocelis subcapitata (=Pseudokirchneriella subcapitata) provides an insight into genome evolution and environmental adaptations in the Sphaeropleales.</title>
        <authorList>
            <person name="Suzuki S."/>
            <person name="Yamaguchi H."/>
            <person name="Nakajima N."/>
            <person name="Kawachi M."/>
        </authorList>
    </citation>
    <scope>NUCLEOTIDE SEQUENCE [LARGE SCALE GENOMIC DNA]</scope>
    <source>
        <strain evidence="4 5">NIES-35</strain>
    </source>
</reference>
<dbReference type="GO" id="GO:0016491">
    <property type="term" value="F:oxidoreductase activity"/>
    <property type="evidence" value="ECO:0007669"/>
    <property type="project" value="UniProtKB-KW"/>
</dbReference>
<proteinExistence type="inferred from homology"/>
<dbReference type="SUPFAM" id="SSF51735">
    <property type="entry name" value="NAD(P)-binding Rossmann-fold domains"/>
    <property type="match status" value="1"/>
</dbReference>
<evidence type="ECO:0000256" key="1">
    <source>
        <dbReference type="ARBA" id="ARBA00006484"/>
    </source>
</evidence>